<sequence length="71" mass="8076">MEDYTDYQSICASFSFCVAGFDIKLSPSPRKCLLLNTYLGTIGRASDQYAARILAVKSVFISRHVLRMHLW</sequence>
<keyword evidence="1" id="KW-1185">Reference proteome</keyword>
<protein>
    <submittedName>
        <fullName evidence="2">Uncharacterized protein</fullName>
    </submittedName>
</protein>
<dbReference type="WBParaSite" id="nRc.2.0.1.t37454-RA">
    <property type="protein sequence ID" value="nRc.2.0.1.t37454-RA"/>
    <property type="gene ID" value="nRc.2.0.1.g37454"/>
</dbReference>
<dbReference type="AlphaFoldDB" id="A0A915KHR3"/>
<reference evidence="2" key="1">
    <citation type="submission" date="2022-11" db="UniProtKB">
        <authorList>
            <consortium name="WormBaseParasite"/>
        </authorList>
    </citation>
    <scope>IDENTIFICATION</scope>
</reference>
<evidence type="ECO:0000313" key="1">
    <source>
        <dbReference type="Proteomes" id="UP000887565"/>
    </source>
</evidence>
<accession>A0A915KHR3</accession>
<name>A0A915KHR3_ROMCU</name>
<proteinExistence type="predicted"/>
<evidence type="ECO:0000313" key="2">
    <source>
        <dbReference type="WBParaSite" id="nRc.2.0.1.t37454-RA"/>
    </source>
</evidence>
<organism evidence="1 2">
    <name type="scientific">Romanomermis culicivorax</name>
    <name type="common">Nematode worm</name>
    <dbReference type="NCBI Taxonomy" id="13658"/>
    <lineage>
        <taxon>Eukaryota</taxon>
        <taxon>Metazoa</taxon>
        <taxon>Ecdysozoa</taxon>
        <taxon>Nematoda</taxon>
        <taxon>Enoplea</taxon>
        <taxon>Dorylaimia</taxon>
        <taxon>Mermithida</taxon>
        <taxon>Mermithoidea</taxon>
        <taxon>Mermithidae</taxon>
        <taxon>Romanomermis</taxon>
    </lineage>
</organism>
<dbReference type="Proteomes" id="UP000887565">
    <property type="component" value="Unplaced"/>
</dbReference>